<comment type="caution">
    <text evidence="3">The sequence shown here is derived from an EMBL/GenBank/DDBJ whole genome shotgun (WGS) entry which is preliminary data.</text>
</comment>
<keyword evidence="2" id="KW-0472">Membrane</keyword>
<proteinExistence type="predicted"/>
<protein>
    <recommendedName>
        <fullName evidence="5">Transmembrane protein</fullName>
    </recommendedName>
</protein>
<keyword evidence="2" id="KW-1133">Transmembrane helix</keyword>
<dbReference type="RefSeq" id="XP_029222769.1">
    <property type="nucleotide sequence ID" value="XM_029359856.1"/>
</dbReference>
<evidence type="ECO:0000256" key="2">
    <source>
        <dbReference type="SAM" id="Phobius"/>
    </source>
</evidence>
<organism evidence="3 4">
    <name type="scientific">Besnoitia besnoiti</name>
    <name type="common">Apicomplexan protozoan</name>
    <dbReference type="NCBI Taxonomy" id="94643"/>
    <lineage>
        <taxon>Eukaryota</taxon>
        <taxon>Sar</taxon>
        <taxon>Alveolata</taxon>
        <taxon>Apicomplexa</taxon>
        <taxon>Conoidasida</taxon>
        <taxon>Coccidia</taxon>
        <taxon>Eucoccidiorida</taxon>
        <taxon>Eimeriorina</taxon>
        <taxon>Sarcocystidae</taxon>
        <taxon>Besnoitia</taxon>
    </lineage>
</organism>
<name>A0A2A9MR19_BESBE</name>
<dbReference type="VEuPathDB" id="ToxoDB:BESB_011020"/>
<dbReference type="GeneID" id="40306164"/>
<feature type="compositionally biased region" description="Pro residues" evidence="1">
    <location>
        <begin position="1"/>
        <end position="11"/>
    </location>
</feature>
<evidence type="ECO:0000256" key="1">
    <source>
        <dbReference type="SAM" id="MobiDB-lite"/>
    </source>
</evidence>
<feature type="region of interest" description="Disordered" evidence="1">
    <location>
        <begin position="67"/>
        <end position="98"/>
    </location>
</feature>
<reference evidence="3 4" key="1">
    <citation type="submission" date="2017-09" db="EMBL/GenBank/DDBJ databases">
        <title>Genome sequencing of Besnoitia besnoiti strain Bb-Ger1.</title>
        <authorList>
            <person name="Schares G."/>
            <person name="Venepally P."/>
            <person name="Lorenzi H.A."/>
        </authorList>
    </citation>
    <scope>NUCLEOTIDE SEQUENCE [LARGE SCALE GENOMIC DNA]</scope>
    <source>
        <strain evidence="3 4">Bb-Ger1</strain>
    </source>
</reference>
<feature type="transmembrane region" description="Helical" evidence="2">
    <location>
        <begin position="120"/>
        <end position="146"/>
    </location>
</feature>
<evidence type="ECO:0008006" key="5">
    <source>
        <dbReference type="Google" id="ProtNLM"/>
    </source>
</evidence>
<keyword evidence="2" id="KW-0812">Transmembrane</keyword>
<dbReference type="KEGG" id="bbes:BESB_011020"/>
<feature type="transmembrane region" description="Helical" evidence="2">
    <location>
        <begin position="371"/>
        <end position="401"/>
    </location>
</feature>
<dbReference type="EMBL" id="NWUJ01000001">
    <property type="protein sequence ID" value="PFH38760.1"/>
    <property type="molecule type" value="Genomic_DNA"/>
</dbReference>
<feature type="transmembrane region" description="Helical" evidence="2">
    <location>
        <begin position="152"/>
        <end position="171"/>
    </location>
</feature>
<gene>
    <name evidence="3" type="ORF">BESB_011020</name>
</gene>
<keyword evidence="4" id="KW-1185">Reference proteome</keyword>
<dbReference type="OrthoDB" id="330183at2759"/>
<dbReference type="Proteomes" id="UP000224006">
    <property type="component" value="Chromosome I"/>
</dbReference>
<evidence type="ECO:0000313" key="3">
    <source>
        <dbReference type="EMBL" id="PFH38760.1"/>
    </source>
</evidence>
<feature type="transmembrane region" description="Helical" evidence="2">
    <location>
        <begin position="183"/>
        <end position="202"/>
    </location>
</feature>
<evidence type="ECO:0000313" key="4">
    <source>
        <dbReference type="Proteomes" id="UP000224006"/>
    </source>
</evidence>
<sequence length="434" mass="47712">MPPSYPDPVAPSPKEGANVTPVAVSPPPTLEEKVIVIPPGAHRAFPPIRADQTLTGLDGPTIVMAPKEARPQQPTPGTERPVDLHPPADAACPDSRATEENISMSEHELRLLREHLEKRAAATNCLIFLMSLWLVLTGVLLIFAFSPVNGDLAIVCMLLSVTVGIIGILAVSARNLTGMRLYLALGTVLLVLTVALWGYYIYILVRAAWATVDVTADRTSEWIWDEAEHFPPIRLGQSNVTSLQELARQGGVPLNETLDDIVGPCTKGYRDYGKDYFRGTMSVLIGLSTRGQLCNYSHYDILDFKRWPVSCWRTCGFDRLAVDHALDMSRQEDQRVISEFKSHLDGLLPVEASACILYSARTACVVENTSYHYVILGIVGLLILWTCCACLCCIPASLGVANKYLSDLRNYEKEKADLDQRKQVGGNQNQPTVV</sequence>
<dbReference type="AlphaFoldDB" id="A0A2A9MR19"/>
<accession>A0A2A9MR19</accession>
<feature type="region of interest" description="Disordered" evidence="1">
    <location>
        <begin position="1"/>
        <end position="27"/>
    </location>
</feature>